<evidence type="ECO:0000313" key="8">
    <source>
        <dbReference type="EMBL" id="QHU30868.1"/>
    </source>
</evidence>
<dbReference type="SUPFAM" id="SSF69000">
    <property type="entry name" value="FAD-dependent thiol oxidase"/>
    <property type="match status" value="1"/>
</dbReference>
<dbReference type="EMBL" id="MN740520">
    <property type="protein sequence ID" value="QHU30868.1"/>
    <property type="molecule type" value="Genomic_DNA"/>
</dbReference>
<evidence type="ECO:0000256" key="1">
    <source>
        <dbReference type="ARBA" id="ARBA00001974"/>
    </source>
</evidence>
<dbReference type="Gene3D" id="1.20.120.310">
    <property type="entry name" value="ERV/ALR sulfhydryl oxidase domain"/>
    <property type="match status" value="1"/>
</dbReference>
<proteinExistence type="predicted"/>
<protein>
    <recommendedName>
        <fullName evidence="2">thiol oxidase</fullName>
        <ecNumber evidence="2">1.8.3.2</ecNumber>
    </recommendedName>
</protein>
<keyword evidence="4" id="KW-0274">FAD</keyword>
<dbReference type="PROSITE" id="PS51324">
    <property type="entry name" value="ERV_ALR"/>
    <property type="match status" value="1"/>
</dbReference>
<feature type="domain" description="ERV/ALR sulfhydryl oxidase" evidence="7">
    <location>
        <begin position="1"/>
        <end position="101"/>
    </location>
</feature>
<reference evidence="8" key="1">
    <citation type="journal article" date="2020" name="Nature">
        <title>Giant virus diversity and host interactions through global metagenomics.</title>
        <authorList>
            <person name="Schulz F."/>
            <person name="Roux S."/>
            <person name="Paez-Espino D."/>
            <person name="Jungbluth S."/>
            <person name="Walsh D.A."/>
            <person name="Denef V.J."/>
            <person name="McMahon K.D."/>
            <person name="Konstantinidis K.T."/>
            <person name="Eloe-Fadrosh E.A."/>
            <person name="Kyrpides N.C."/>
            <person name="Woyke T."/>
        </authorList>
    </citation>
    <scope>NUCLEOTIDE SEQUENCE</scope>
    <source>
        <strain evidence="8">GVMAG-M-3300027892-73</strain>
    </source>
</reference>
<dbReference type="InterPro" id="IPR017905">
    <property type="entry name" value="ERV/ALR_sulphydryl_oxidase"/>
</dbReference>
<sequence length="155" mass="17954">MPSPEDWGPAVWALLHTLPEKVADGRPAALYIGVFNMIKLICSNLPCPTCAEDSSRFLAKISLDKVNTKQGLKNMIYILHNYVNNKKRKLPFNFKDLDTVYKKKELSNVINTFCRKFNTKGNMQLLTESFRRQIALKGFLKWIKQHAVYFNWRSA</sequence>
<dbReference type="GO" id="GO:0016972">
    <property type="term" value="F:thiol oxidase activity"/>
    <property type="evidence" value="ECO:0007669"/>
    <property type="project" value="UniProtKB-EC"/>
</dbReference>
<accession>A0A6C0LLU1</accession>
<evidence type="ECO:0000256" key="2">
    <source>
        <dbReference type="ARBA" id="ARBA00012512"/>
    </source>
</evidence>
<dbReference type="AlphaFoldDB" id="A0A6C0LLU1"/>
<evidence type="ECO:0000256" key="3">
    <source>
        <dbReference type="ARBA" id="ARBA00022630"/>
    </source>
</evidence>
<evidence type="ECO:0000256" key="4">
    <source>
        <dbReference type="ARBA" id="ARBA00022827"/>
    </source>
</evidence>
<dbReference type="Pfam" id="PF04777">
    <property type="entry name" value="Evr1_Alr"/>
    <property type="match status" value="1"/>
</dbReference>
<evidence type="ECO:0000256" key="6">
    <source>
        <dbReference type="ARBA" id="ARBA00023157"/>
    </source>
</evidence>
<name>A0A6C0LLU1_9ZZZZ</name>
<keyword evidence="5" id="KW-0560">Oxidoreductase</keyword>
<organism evidence="8">
    <name type="scientific">viral metagenome</name>
    <dbReference type="NCBI Taxonomy" id="1070528"/>
    <lineage>
        <taxon>unclassified sequences</taxon>
        <taxon>metagenomes</taxon>
        <taxon>organismal metagenomes</taxon>
    </lineage>
</organism>
<dbReference type="InterPro" id="IPR036774">
    <property type="entry name" value="ERV/ALR_sulphydryl_oxid_sf"/>
</dbReference>
<evidence type="ECO:0000259" key="7">
    <source>
        <dbReference type="PROSITE" id="PS51324"/>
    </source>
</evidence>
<keyword evidence="3" id="KW-0285">Flavoprotein</keyword>
<evidence type="ECO:0000256" key="5">
    <source>
        <dbReference type="ARBA" id="ARBA00023002"/>
    </source>
</evidence>
<keyword evidence="6" id="KW-1015">Disulfide bond</keyword>
<dbReference type="EC" id="1.8.3.2" evidence="2"/>
<comment type="cofactor">
    <cofactor evidence="1">
        <name>FAD</name>
        <dbReference type="ChEBI" id="CHEBI:57692"/>
    </cofactor>
</comment>